<dbReference type="Pfam" id="PF07542">
    <property type="entry name" value="ATP12"/>
    <property type="match status" value="1"/>
</dbReference>
<evidence type="ECO:0000313" key="6">
    <source>
        <dbReference type="EMBL" id="VAW07697.1"/>
    </source>
</evidence>
<evidence type="ECO:0000256" key="2">
    <source>
        <dbReference type="ARBA" id="ARBA00008231"/>
    </source>
</evidence>
<dbReference type="Gene3D" id="1.10.3580.10">
    <property type="entry name" value="ATP12 ATPase"/>
    <property type="match status" value="1"/>
</dbReference>
<sequence length="238" mass="25872">MSQPVRIKRIYKDVAVKPLGEGYGVTLDGREARTLTRAALAAPSETLATAAAAEWAAQGELIDRQTMPLTALLSAAIDAGDAGAAEWRDEILTYLGSDLVCYRAETPAALTARQQQVWDPYIDWLGEEFGARLAVTQGVTAIAQPNEAITQVARALETPAAFMLFGVYTATKISGSAVLALALWKEAWPADDIFAASRLDEHFQEQRWGADTEAKAREQQLQKDFAAVAEFIRLMNEA</sequence>
<keyword evidence="5" id="KW-0143">Chaperone</keyword>
<gene>
    <name evidence="6" type="ORF">MNBD_ALPHA05-2177</name>
</gene>
<dbReference type="PANTHER" id="PTHR21013:SF10">
    <property type="entry name" value="ATP SYNTHASE MITOCHONDRIAL F1 COMPLEX ASSEMBLY FACTOR 2"/>
    <property type="match status" value="1"/>
</dbReference>
<comment type="subcellular location">
    <subcellularLocation>
        <location evidence="1">Mitochondrion</location>
    </subcellularLocation>
</comment>
<evidence type="ECO:0000256" key="3">
    <source>
        <dbReference type="ARBA" id="ARBA00022946"/>
    </source>
</evidence>
<dbReference type="InterPro" id="IPR042272">
    <property type="entry name" value="ATP12_ATP_synth-F1-assembly_N"/>
</dbReference>
<reference evidence="6" key="1">
    <citation type="submission" date="2018-06" db="EMBL/GenBank/DDBJ databases">
        <authorList>
            <person name="Zhirakovskaya E."/>
        </authorList>
    </citation>
    <scope>NUCLEOTIDE SEQUENCE</scope>
</reference>
<dbReference type="AlphaFoldDB" id="A0A3B0T2Y2"/>
<dbReference type="GO" id="GO:0005739">
    <property type="term" value="C:mitochondrion"/>
    <property type="evidence" value="ECO:0007669"/>
    <property type="project" value="UniProtKB-SubCell"/>
</dbReference>
<evidence type="ECO:0000256" key="4">
    <source>
        <dbReference type="ARBA" id="ARBA00023128"/>
    </source>
</evidence>
<dbReference type="InterPro" id="IPR011419">
    <property type="entry name" value="ATP12_ATP_synth-F1-assembly"/>
</dbReference>
<keyword evidence="4" id="KW-0496">Mitochondrion</keyword>
<evidence type="ECO:0000256" key="1">
    <source>
        <dbReference type="ARBA" id="ARBA00004173"/>
    </source>
</evidence>
<name>A0A3B0T2Y2_9ZZZZ</name>
<dbReference type="PANTHER" id="PTHR21013">
    <property type="entry name" value="ATP SYNTHASE MITOCHONDRIAL F1 COMPLEX ASSEMBLY FACTOR 2/ATP12 PROTEIN, MITOCHONDRIAL PRECURSOR"/>
    <property type="match status" value="1"/>
</dbReference>
<dbReference type="GO" id="GO:0043461">
    <property type="term" value="P:proton-transporting ATP synthase complex assembly"/>
    <property type="evidence" value="ECO:0007669"/>
    <property type="project" value="InterPro"/>
</dbReference>
<dbReference type="EMBL" id="UOEH01000597">
    <property type="protein sequence ID" value="VAW07697.1"/>
    <property type="molecule type" value="Genomic_DNA"/>
</dbReference>
<dbReference type="InterPro" id="IPR023335">
    <property type="entry name" value="ATP12_ortho_dom_sf"/>
</dbReference>
<dbReference type="SUPFAM" id="SSF160909">
    <property type="entry name" value="ATP12-like"/>
    <property type="match status" value="1"/>
</dbReference>
<protein>
    <submittedName>
        <fullName evidence="6">Chaperone required for the assembly of the mitochondrial F1-ATPase</fullName>
    </submittedName>
</protein>
<evidence type="ECO:0000256" key="5">
    <source>
        <dbReference type="ARBA" id="ARBA00023186"/>
    </source>
</evidence>
<accession>A0A3B0T2Y2</accession>
<dbReference type="Gene3D" id="3.30.2180.10">
    <property type="entry name" value="ATP12-like"/>
    <property type="match status" value="1"/>
</dbReference>
<keyword evidence="3" id="KW-0809">Transit peptide</keyword>
<proteinExistence type="inferred from homology"/>
<comment type="similarity">
    <text evidence="2">Belongs to the ATP12 family.</text>
</comment>
<organism evidence="6">
    <name type="scientific">hydrothermal vent metagenome</name>
    <dbReference type="NCBI Taxonomy" id="652676"/>
    <lineage>
        <taxon>unclassified sequences</taxon>
        <taxon>metagenomes</taxon>
        <taxon>ecological metagenomes</taxon>
    </lineage>
</organism>